<dbReference type="AlphaFoldDB" id="E3J754"/>
<gene>
    <name evidence="2" type="ordered locus">FraEuI1c_6437</name>
</gene>
<dbReference type="HOGENOM" id="CLU_140176_9_1_11"/>
<dbReference type="OrthoDB" id="4330189at2"/>
<dbReference type="KEGG" id="fri:FraEuI1c_6437"/>
<protein>
    <recommendedName>
        <fullName evidence="1">Helix-turn-helix domain-containing protein</fullName>
    </recommendedName>
</protein>
<evidence type="ECO:0000313" key="2">
    <source>
        <dbReference type="EMBL" id="ADP84418.1"/>
    </source>
</evidence>
<accession>E3J754</accession>
<reference evidence="2 3" key="1">
    <citation type="submission" date="2010-10" db="EMBL/GenBank/DDBJ databases">
        <title>Complete sequence of Frankia sp. EuI1c.</title>
        <authorList>
            <consortium name="US DOE Joint Genome Institute"/>
            <person name="Lucas S."/>
            <person name="Copeland A."/>
            <person name="Lapidus A."/>
            <person name="Cheng J.-F."/>
            <person name="Bruce D."/>
            <person name="Goodwin L."/>
            <person name="Pitluck S."/>
            <person name="Chertkov O."/>
            <person name="Detter J.C."/>
            <person name="Han C."/>
            <person name="Tapia R."/>
            <person name="Land M."/>
            <person name="Hauser L."/>
            <person name="Jeffries C."/>
            <person name="Kyrpides N."/>
            <person name="Ivanova N."/>
            <person name="Mikhailova N."/>
            <person name="Beauchemin N."/>
            <person name="Sen A."/>
            <person name="Sur S.A."/>
            <person name="Gtari M."/>
            <person name="Wall L."/>
            <person name="Tisa L."/>
            <person name="Woyke T."/>
        </authorList>
    </citation>
    <scope>NUCLEOTIDE SEQUENCE [LARGE SCALE GENOMIC DNA]</scope>
    <source>
        <strain evidence="3">DSM 45817 / CECT 9037 / EuI1c</strain>
    </source>
</reference>
<dbReference type="Gene3D" id="1.10.10.10">
    <property type="entry name" value="Winged helix-like DNA-binding domain superfamily/Winged helix DNA-binding domain"/>
    <property type="match status" value="1"/>
</dbReference>
<dbReference type="InterPro" id="IPR036388">
    <property type="entry name" value="WH-like_DNA-bd_sf"/>
</dbReference>
<evidence type="ECO:0000313" key="3">
    <source>
        <dbReference type="Proteomes" id="UP000002484"/>
    </source>
</evidence>
<dbReference type="InterPro" id="IPR009061">
    <property type="entry name" value="DNA-bd_dom_put_sf"/>
</dbReference>
<evidence type="ECO:0000259" key="1">
    <source>
        <dbReference type="Pfam" id="PF12728"/>
    </source>
</evidence>
<organism evidence="2 3">
    <name type="scientific">Pseudofrankia inefficax (strain DSM 45817 / CECT 9037 / DDB 130130 / EuI1c)</name>
    <name type="common">Frankia inefficax</name>
    <dbReference type="NCBI Taxonomy" id="298654"/>
    <lineage>
        <taxon>Bacteria</taxon>
        <taxon>Bacillati</taxon>
        <taxon>Actinomycetota</taxon>
        <taxon>Actinomycetes</taxon>
        <taxon>Frankiales</taxon>
        <taxon>Frankiaceae</taxon>
        <taxon>Pseudofrankia</taxon>
    </lineage>
</organism>
<dbReference type="SUPFAM" id="SSF46955">
    <property type="entry name" value="Putative DNA-binding domain"/>
    <property type="match status" value="1"/>
</dbReference>
<dbReference type="EMBL" id="CP002299">
    <property type="protein sequence ID" value="ADP84418.1"/>
    <property type="molecule type" value="Genomic_DNA"/>
</dbReference>
<proteinExistence type="predicted"/>
<feature type="domain" description="Helix-turn-helix" evidence="1">
    <location>
        <begin position="6"/>
        <end position="51"/>
    </location>
</feature>
<dbReference type="InterPro" id="IPR041657">
    <property type="entry name" value="HTH_17"/>
</dbReference>
<keyword evidence="3" id="KW-1185">Reference proteome</keyword>
<dbReference type="Proteomes" id="UP000002484">
    <property type="component" value="Chromosome"/>
</dbReference>
<name>E3J754_PSEI1</name>
<dbReference type="Pfam" id="PF12728">
    <property type="entry name" value="HTH_17"/>
    <property type="match status" value="1"/>
</dbReference>
<sequence length="60" mass="6743">MDTLAVARAIGAAPDTVRQWRHRGEGPPWYRAGRRIVRYRRTEVAAWLAAQDQGGEKVPA</sequence>
<dbReference type="STRING" id="298654.FraEuI1c_6437"/>
<dbReference type="InParanoid" id="E3J754"/>